<keyword evidence="2" id="KW-1185">Reference proteome</keyword>
<name>A0A328PI73_9MOLU</name>
<organism evidence="1 2">
    <name type="scientific">Mycoplasma wenyonii</name>
    <dbReference type="NCBI Taxonomy" id="65123"/>
    <lineage>
        <taxon>Bacteria</taxon>
        <taxon>Bacillati</taxon>
        <taxon>Mycoplasmatota</taxon>
        <taxon>Mollicutes</taxon>
        <taxon>Mycoplasmataceae</taxon>
        <taxon>Mycoplasma</taxon>
    </lineage>
</organism>
<evidence type="ECO:0000313" key="2">
    <source>
        <dbReference type="Proteomes" id="UP000249762"/>
    </source>
</evidence>
<sequence>MNLWPREKAGIVVRANALGAMLMVDYTQWVDGVISLQETRTTGGYVDSTFTCSWAELPKNGAGVIYQGGITNQRGLGYRETQKQPLKLKIELGNKCKQTNKGKTLECNLKVTTEGTDLKISN</sequence>
<dbReference type="EMBL" id="QKVO01000027">
    <property type="protein sequence ID" value="RAO94763.1"/>
    <property type="molecule type" value="Genomic_DNA"/>
</dbReference>
<proteinExistence type="predicted"/>
<protein>
    <submittedName>
        <fullName evidence="1">Uncharacterized protein</fullName>
    </submittedName>
</protein>
<comment type="caution">
    <text evidence="1">The sequence shown here is derived from an EMBL/GenBank/DDBJ whole genome shotgun (WGS) entry which is preliminary data.</text>
</comment>
<dbReference type="RefSeq" id="WP_112665929.1">
    <property type="nucleotide sequence ID" value="NZ_QKVO01000027.1"/>
</dbReference>
<dbReference type="Proteomes" id="UP000249762">
    <property type="component" value="Unassembled WGS sequence"/>
</dbReference>
<gene>
    <name evidence="1" type="ORF">DNK47_03280</name>
</gene>
<dbReference type="AlphaFoldDB" id="A0A328PI73"/>
<reference evidence="2" key="1">
    <citation type="submission" date="2018-06" db="EMBL/GenBank/DDBJ databases">
        <authorList>
            <person name="Martinez Ocampo F."/>
            <person name="Quiroz Castaneda R.E."/>
            <person name="Rojas Lopez X."/>
        </authorList>
    </citation>
    <scope>NUCLEOTIDE SEQUENCE [LARGE SCALE GENOMIC DNA]</scope>
    <source>
        <strain evidence="2">INIFAP02</strain>
    </source>
</reference>
<accession>A0A328PI73</accession>
<evidence type="ECO:0000313" key="1">
    <source>
        <dbReference type="EMBL" id="RAO94763.1"/>
    </source>
</evidence>